<proteinExistence type="predicted"/>
<protein>
    <submittedName>
        <fullName evidence="3">Uncharacterized protein</fullName>
    </submittedName>
</protein>
<feature type="compositionally biased region" description="Basic and acidic residues" evidence="1">
    <location>
        <begin position="49"/>
        <end position="58"/>
    </location>
</feature>
<gene>
    <name evidence="3" type="ORF">M7I_5355</name>
</gene>
<keyword evidence="2" id="KW-1133">Transmembrane helix</keyword>
<sequence length="58" mass="6334">MGYGNGNANSDSGNGWVLGPKGITYASSILVSWFPKRPPTRRGRRQKHGHGDRCIHGQ</sequence>
<feature type="compositionally biased region" description="Basic residues" evidence="1">
    <location>
        <begin position="38"/>
        <end position="48"/>
    </location>
</feature>
<organism evidence="3 4">
    <name type="scientific">Glarea lozoyensis (strain ATCC 74030 / MF5533)</name>
    <dbReference type="NCBI Taxonomy" id="1104152"/>
    <lineage>
        <taxon>Eukaryota</taxon>
        <taxon>Fungi</taxon>
        <taxon>Dikarya</taxon>
        <taxon>Ascomycota</taxon>
        <taxon>Pezizomycotina</taxon>
        <taxon>Leotiomycetes</taxon>
        <taxon>Helotiales</taxon>
        <taxon>Helotiaceae</taxon>
        <taxon>Glarea</taxon>
    </lineage>
</organism>
<dbReference type="HOGENOM" id="CLU_2979276_0_0_1"/>
<evidence type="ECO:0000313" key="3">
    <source>
        <dbReference type="EMBL" id="EHK98845.1"/>
    </source>
</evidence>
<feature type="region of interest" description="Disordered" evidence="1">
    <location>
        <begin position="35"/>
        <end position="58"/>
    </location>
</feature>
<accession>H0ERN4</accession>
<dbReference type="InParanoid" id="H0ERN4"/>
<dbReference type="EMBL" id="AGUE01000135">
    <property type="protein sequence ID" value="EHK98845.1"/>
    <property type="molecule type" value="Genomic_DNA"/>
</dbReference>
<keyword evidence="4" id="KW-1185">Reference proteome</keyword>
<dbReference type="Proteomes" id="UP000005446">
    <property type="component" value="Unassembled WGS sequence"/>
</dbReference>
<dbReference type="AlphaFoldDB" id="H0ERN4"/>
<feature type="transmembrane region" description="Helical" evidence="2">
    <location>
        <begin position="15"/>
        <end position="35"/>
    </location>
</feature>
<evidence type="ECO:0000256" key="2">
    <source>
        <dbReference type="SAM" id="Phobius"/>
    </source>
</evidence>
<evidence type="ECO:0000313" key="4">
    <source>
        <dbReference type="Proteomes" id="UP000005446"/>
    </source>
</evidence>
<evidence type="ECO:0000256" key="1">
    <source>
        <dbReference type="SAM" id="MobiDB-lite"/>
    </source>
</evidence>
<reference evidence="3 4" key="1">
    <citation type="journal article" date="2012" name="Eukaryot. Cell">
        <title>Genome sequence of the fungus Glarea lozoyensis: the first genome sequence of a species from the Helotiaceae family.</title>
        <authorList>
            <person name="Youssar L."/>
            <person name="Gruening B.A."/>
            <person name="Erxleben A."/>
            <person name="Guenther S."/>
            <person name="Huettel W."/>
        </authorList>
    </citation>
    <scope>NUCLEOTIDE SEQUENCE [LARGE SCALE GENOMIC DNA]</scope>
    <source>
        <strain evidence="4">ATCC 74030 / MF5533</strain>
    </source>
</reference>
<name>H0ERN4_GLAL7</name>
<keyword evidence="2" id="KW-0812">Transmembrane</keyword>
<keyword evidence="2" id="KW-0472">Membrane</keyword>
<comment type="caution">
    <text evidence="3">The sequence shown here is derived from an EMBL/GenBank/DDBJ whole genome shotgun (WGS) entry which is preliminary data.</text>
</comment>